<comment type="caution">
    <text evidence="1">The sequence shown here is derived from an EMBL/GenBank/DDBJ whole genome shotgun (WGS) entry which is preliminary data.</text>
</comment>
<accession>A0A8S2TIG0</accession>
<name>A0A8S2TIG0_9BILA</name>
<evidence type="ECO:0000313" key="2">
    <source>
        <dbReference type="Proteomes" id="UP000681967"/>
    </source>
</evidence>
<evidence type="ECO:0000313" key="1">
    <source>
        <dbReference type="EMBL" id="CAF4290746.1"/>
    </source>
</evidence>
<dbReference type="AlphaFoldDB" id="A0A8S2TIG0"/>
<dbReference type="EMBL" id="CAJOBH010033628">
    <property type="protein sequence ID" value="CAF4290746.1"/>
    <property type="molecule type" value="Genomic_DNA"/>
</dbReference>
<feature type="non-terminal residue" evidence="1">
    <location>
        <position position="1"/>
    </location>
</feature>
<sequence>ALLYPPLTTKLPWYKNKGTLLEISLVLIACITSITVGAEIGSRRSPPPPTCSQGVYRLVTNDRSQFAMLLPALFNVFRARQSRVVNNAWAHFGFTFESRDIFRIYQDGVLYIEISDPRYSSVIDESSRFSITIEGAYFDGSILIKPPNYKQMNCFALLRPFNYTKLYDEMTNFQLYS</sequence>
<gene>
    <name evidence="1" type="ORF">BYL167_LOCUS27083</name>
</gene>
<protein>
    <submittedName>
        <fullName evidence="1">Uncharacterized protein</fullName>
    </submittedName>
</protein>
<proteinExistence type="predicted"/>
<reference evidence="1" key="1">
    <citation type="submission" date="2021-02" db="EMBL/GenBank/DDBJ databases">
        <authorList>
            <person name="Nowell W R."/>
        </authorList>
    </citation>
    <scope>NUCLEOTIDE SEQUENCE</scope>
</reference>
<dbReference type="Proteomes" id="UP000681967">
    <property type="component" value="Unassembled WGS sequence"/>
</dbReference>
<organism evidence="1 2">
    <name type="scientific">Rotaria magnacalcarata</name>
    <dbReference type="NCBI Taxonomy" id="392030"/>
    <lineage>
        <taxon>Eukaryota</taxon>
        <taxon>Metazoa</taxon>
        <taxon>Spiralia</taxon>
        <taxon>Gnathifera</taxon>
        <taxon>Rotifera</taxon>
        <taxon>Eurotatoria</taxon>
        <taxon>Bdelloidea</taxon>
        <taxon>Philodinida</taxon>
        <taxon>Philodinidae</taxon>
        <taxon>Rotaria</taxon>
    </lineage>
</organism>